<feature type="transmembrane region" description="Helical" evidence="2">
    <location>
        <begin position="6"/>
        <end position="27"/>
    </location>
</feature>
<dbReference type="PANTHER" id="PTHR11803:SF39">
    <property type="entry name" value="2-IMINOBUTANOATE_2-IMINOPROPANOATE DEAMINASE"/>
    <property type="match status" value="1"/>
</dbReference>
<dbReference type="PANTHER" id="PTHR11803">
    <property type="entry name" value="2-IMINOBUTANOATE/2-IMINOPROPANOATE DEAMINASE RIDA"/>
    <property type="match status" value="1"/>
</dbReference>
<reference evidence="3 4" key="1">
    <citation type="journal article" date="2010" name="Stand. Genomic Sci.">
        <title>Complete genome sequence of Methanoplanus petrolearius type strain (SEBR 4847).</title>
        <authorList>
            <person name="Brambilla E."/>
            <person name="Djao O.D."/>
            <person name="Daligault H."/>
            <person name="Lapidus A."/>
            <person name="Lucas S."/>
            <person name="Hammon N."/>
            <person name="Nolan M."/>
            <person name="Tice H."/>
            <person name="Cheng J.F."/>
            <person name="Han C."/>
            <person name="Tapia R."/>
            <person name="Goodwin L."/>
            <person name="Pitluck S."/>
            <person name="Liolios K."/>
            <person name="Ivanova N."/>
            <person name="Mavromatis K."/>
            <person name="Mikhailova N."/>
            <person name="Pati A."/>
            <person name="Chen A."/>
            <person name="Palaniappan K."/>
            <person name="Land M."/>
            <person name="Hauser L."/>
            <person name="Chang Y.J."/>
            <person name="Jeffries C.D."/>
            <person name="Rohde M."/>
            <person name="Spring S."/>
            <person name="Sikorski J."/>
            <person name="Goker M."/>
            <person name="Woyke T."/>
            <person name="Bristow J."/>
            <person name="Eisen J.A."/>
            <person name="Markowitz V."/>
            <person name="Hugenholtz P."/>
            <person name="Kyrpides N.C."/>
            <person name="Klenk H.P."/>
        </authorList>
    </citation>
    <scope>NUCLEOTIDE SEQUENCE [LARGE SCALE GENOMIC DNA]</scope>
    <source>
        <strain evidence="4">DSM 11571 / OCM 486 / SEBR 4847</strain>
    </source>
</reference>
<dbReference type="Gene3D" id="3.30.1330.40">
    <property type="entry name" value="RutC-like"/>
    <property type="match status" value="1"/>
</dbReference>
<dbReference type="SUPFAM" id="SSF55298">
    <property type="entry name" value="YjgF-like"/>
    <property type="match status" value="1"/>
</dbReference>
<gene>
    <name evidence="3" type="ordered locus">Mpet_2783</name>
</gene>
<sequence precursor="true">METKKVLIAVVIFLCGIIAGFCIYVALVPAGSPGGPGHYYTNEAPEPIGPYSQATGAGSLVFTSGQIGIDPATGDLVTGIENQTMQVMENLNAVLSSANLAFSDVVSTHIYVADLGYWDAINSIYGSYFGENPPARCVIEAGKLPRGALIEIEMIAVRTGV</sequence>
<dbReference type="KEGG" id="mpi:Mpet_2783"/>
<evidence type="ECO:0000313" key="4">
    <source>
        <dbReference type="Proteomes" id="UP000006565"/>
    </source>
</evidence>
<evidence type="ECO:0000256" key="2">
    <source>
        <dbReference type="SAM" id="Phobius"/>
    </source>
</evidence>
<dbReference type="STRING" id="679926.Mpet_2783"/>
<dbReference type="InterPro" id="IPR006175">
    <property type="entry name" value="YjgF/YER057c/UK114"/>
</dbReference>
<name>E1RGZ7_METP4</name>
<dbReference type="GO" id="GO:0019239">
    <property type="term" value="F:deaminase activity"/>
    <property type="evidence" value="ECO:0007669"/>
    <property type="project" value="TreeGrafter"/>
</dbReference>
<dbReference type="InterPro" id="IPR006056">
    <property type="entry name" value="RidA"/>
</dbReference>
<dbReference type="GeneID" id="9745278"/>
<comment type="similarity">
    <text evidence="1">Belongs to the RutC family.</text>
</comment>
<evidence type="ECO:0000256" key="1">
    <source>
        <dbReference type="ARBA" id="ARBA00010552"/>
    </source>
</evidence>
<dbReference type="InterPro" id="IPR035959">
    <property type="entry name" value="RutC-like_sf"/>
</dbReference>
<organism evidence="3 4">
    <name type="scientific">Methanolacinia petrolearia (strain DSM 11571 / OCM 486 / SEBR 4847)</name>
    <name type="common">Methanoplanus petrolearius</name>
    <dbReference type="NCBI Taxonomy" id="679926"/>
    <lineage>
        <taxon>Archaea</taxon>
        <taxon>Methanobacteriati</taxon>
        <taxon>Methanobacteriota</taxon>
        <taxon>Stenosarchaea group</taxon>
        <taxon>Methanomicrobia</taxon>
        <taxon>Methanomicrobiales</taxon>
        <taxon>Methanomicrobiaceae</taxon>
        <taxon>Methanolacinia</taxon>
    </lineage>
</organism>
<dbReference type="GO" id="GO:0005829">
    <property type="term" value="C:cytosol"/>
    <property type="evidence" value="ECO:0007669"/>
    <property type="project" value="TreeGrafter"/>
</dbReference>
<protein>
    <submittedName>
        <fullName evidence="3">Endoribonuclease L-PSP</fullName>
    </submittedName>
</protein>
<evidence type="ECO:0000313" key="3">
    <source>
        <dbReference type="EMBL" id="ADN37526.1"/>
    </source>
</evidence>
<dbReference type="HOGENOM" id="CLU_100715_7_1_2"/>
<dbReference type="OrthoDB" id="371655at2157"/>
<dbReference type="PROSITE" id="PS01094">
    <property type="entry name" value="UPF0076"/>
    <property type="match status" value="1"/>
</dbReference>
<dbReference type="eggNOG" id="arCOG01630">
    <property type="taxonomic scope" value="Archaea"/>
</dbReference>
<dbReference type="CDD" id="cd00448">
    <property type="entry name" value="YjgF_YER057c_UK114_family"/>
    <property type="match status" value="1"/>
</dbReference>
<dbReference type="FunFam" id="3.30.1330.40:FF:000001">
    <property type="entry name" value="L-PSP family endoribonuclease"/>
    <property type="match status" value="1"/>
</dbReference>
<dbReference type="InterPro" id="IPR019897">
    <property type="entry name" value="RidA_CS"/>
</dbReference>
<dbReference type="AlphaFoldDB" id="E1RGZ7"/>
<dbReference type="NCBIfam" id="TIGR00004">
    <property type="entry name" value="Rid family detoxifying hydrolase"/>
    <property type="match status" value="1"/>
</dbReference>
<dbReference type="EMBL" id="CP002117">
    <property type="protein sequence ID" value="ADN37526.1"/>
    <property type="molecule type" value="Genomic_DNA"/>
</dbReference>
<keyword evidence="2" id="KW-0812">Transmembrane</keyword>
<keyword evidence="2" id="KW-1133">Transmembrane helix</keyword>
<keyword evidence="4" id="KW-1185">Reference proteome</keyword>
<proteinExistence type="inferred from homology"/>
<dbReference type="RefSeq" id="WP_013330699.1">
    <property type="nucleotide sequence ID" value="NC_014507.1"/>
</dbReference>
<accession>E1RGZ7</accession>
<keyword evidence="2" id="KW-0472">Membrane</keyword>
<dbReference type="Proteomes" id="UP000006565">
    <property type="component" value="Chromosome"/>
</dbReference>
<dbReference type="Pfam" id="PF01042">
    <property type="entry name" value="Ribonuc_L-PSP"/>
    <property type="match status" value="1"/>
</dbReference>